<name>A0A7H1N5V5_9PROT</name>
<dbReference type="InterPro" id="IPR052040">
    <property type="entry name" value="GTPase/Isobutyryl-CoA_mutase"/>
</dbReference>
<evidence type="ECO:0000256" key="3">
    <source>
        <dbReference type="ARBA" id="ARBA00022801"/>
    </source>
</evidence>
<evidence type="ECO:0000313" key="8">
    <source>
        <dbReference type="Proteomes" id="UP000516369"/>
    </source>
</evidence>
<dbReference type="SUPFAM" id="SSF52540">
    <property type="entry name" value="P-loop containing nucleoside triphosphate hydrolases"/>
    <property type="match status" value="1"/>
</dbReference>
<dbReference type="Pfam" id="PF03308">
    <property type="entry name" value="MeaB"/>
    <property type="match status" value="1"/>
</dbReference>
<dbReference type="NCBIfam" id="TIGR00750">
    <property type="entry name" value="lao"/>
    <property type="match status" value="1"/>
</dbReference>
<dbReference type="AlphaFoldDB" id="A0A7H1N5V5"/>
<dbReference type="SMART" id="SM00382">
    <property type="entry name" value="AAA"/>
    <property type="match status" value="1"/>
</dbReference>
<proteinExistence type="inferred from homology"/>
<dbReference type="InterPro" id="IPR005129">
    <property type="entry name" value="GTPase_ArgK"/>
</dbReference>
<keyword evidence="8" id="KW-1185">Reference proteome</keyword>
<dbReference type="InterPro" id="IPR003593">
    <property type="entry name" value="AAA+_ATPase"/>
</dbReference>
<evidence type="ECO:0000256" key="2">
    <source>
        <dbReference type="ARBA" id="ARBA00022741"/>
    </source>
</evidence>
<feature type="domain" description="AAA+ ATPase" evidence="6">
    <location>
        <begin position="68"/>
        <end position="295"/>
    </location>
</feature>
<reference evidence="7 8" key="1">
    <citation type="submission" date="2020-05" db="EMBL/GenBank/DDBJ databases">
        <title>Complete closed genome sequence of Defluviicoccus vanus.</title>
        <authorList>
            <person name="Bessarab I."/>
            <person name="Arumugam K."/>
            <person name="Maszenan A.M."/>
            <person name="Seviour R.J."/>
            <person name="Williams R.B."/>
        </authorList>
    </citation>
    <scope>NUCLEOTIDE SEQUENCE [LARGE SCALE GENOMIC DNA]</scope>
    <source>
        <strain evidence="7 8">Ben 114</strain>
    </source>
</reference>
<accession>A0A7H1N5V5</accession>
<dbReference type="PANTHER" id="PTHR43087:SF1">
    <property type="entry name" value="LAO_AO TRANSPORT SYSTEM ATPASE"/>
    <property type="match status" value="1"/>
</dbReference>
<dbReference type="GO" id="GO:0005525">
    <property type="term" value="F:GTP binding"/>
    <property type="evidence" value="ECO:0007669"/>
    <property type="project" value="UniProtKB-KW"/>
</dbReference>
<keyword evidence="2" id="KW-0547">Nucleotide-binding</keyword>
<gene>
    <name evidence="7" type="primary">meaB</name>
    <name evidence="7" type="ORF">HQ394_02875</name>
</gene>
<dbReference type="GO" id="GO:0003924">
    <property type="term" value="F:GTPase activity"/>
    <property type="evidence" value="ECO:0007669"/>
    <property type="project" value="InterPro"/>
</dbReference>
<protein>
    <submittedName>
        <fullName evidence="7">Methylmalonyl Co-A mutase-associated GTPase MeaB</fullName>
    </submittedName>
</protein>
<evidence type="ECO:0000256" key="1">
    <source>
        <dbReference type="ARBA" id="ARBA00009625"/>
    </source>
</evidence>
<dbReference type="EMBL" id="CP053923">
    <property type="protein sequence ID" value="QNT71091.1"/>
    <property type="molecule type" value="Genomic_DNA"/>
</dbReference>
<comment type="similarity">
    <text evidence="1">Belongs to the SIMIBI class G3E GTPase family. ArgK/MeaB subfamily.</text>
</comment>
<evidence type="ECO:0000313" key="7">
    <source>
        <dbReference type="EMBL" id="QNT71091.1"/>
    </source>
</evidence>
<dbReference type="Proteomes" id="UP000516369">
    <property type="component" value="Chromosome"/>
</dbReference>
<dbReference type="Gene3D" id="3.40.50.300">
    <property type="entry name" value="P-loop containing nucleotide triphosphate hydrolases"/>
    <property type="match status" value="1"/>
</dbReference>
<keyword evidence="5" id="KW-0143">Chaperone</keyword>
<keyword evidence="4" id="KW-0342">GTP-binding</keyword>
<dbReference type="InterPro" id="IPR027417">
    <property type="entry name" value="P-loop_NTPase"/>
</dbReference>
<dbReference type="KEGG" id="dvn:HQ394_02875"/>
<evidence type="ECO:0000256" key="5">
    <source>
        <dbReference type="ARBA" id="ARBA00023186"/>
    </source>
</evidence>
<evidence type="ECO:0000256" key="4">
    <source>
        <dbReference type="ARBA" id="ARBA00023134"/>
    </source>
</evidence>
<sequence>MTKSVETLARGAATATLAVSSAEPGVPALLAAVLAGERKAVARVMSIAETTTTTRRPILAAIHRAAGRAHVVGLTGVPGSGKSTMVRALAQQYRARGQTVGIVAIDPSSPFSGGAILGDRIRMLELAGDDGVFIRSLATRGALGGLARASHDVVDVLDAAGFDVILIETVGVGQDEVDIVQSAHTVVVVSAPGLGDNIQAIKAGVLEIADVHVVSKCDRPDASETVANLRAMLRLGAMTGNQRSSWSVPVLATSAQNREGIGDLVDAIAGHGQYLRESGELALRRRRILEMRVLKSAEDIIRDRLLRRGRSQLDGLLDQTMEGTIDPFGAACQLLDACEWPG</sequence>
<keyword evidence="3" id="KW-0378">Hydrolase</keyword>
<dbReference type="PANTHER" id="PTHR43087">
    <property type="entry name" value="LYSINE/ARGININE/ORNITHINE TRANSPORT SYSTEM KINASE"/>
    <property type="match status" value="1"/>
</dbReference>
<dbReference type="CDD" id="cd03114">
    <property type="entry name" value="MMAA-like"/>
    <property type="match status" value="1"/>
</dbReference>
<organism evidence="7 8">
    <name type="scientific">Defluviicoccus vanus</name>
    <dbReference type="NCBI Taxonomy" id="111831"/>
    <lineage>
        <taxon>Bacteria</taxon>
        <taxon>Pseudomonadati</taxon>
        <taxon>Pseudomonadota</taxon>
        <taxon>Alphaproteobacteria</taxon>
        <taxon>Rhodospirillales</taxon>
        <taxon>Rhodospirillaceae</taxon>
        <taxon>Defluviicoccus</taxon>
    </lineage>
</organism>
<evidence type="ECO:0000259" key="6">
    <source>
        <dbReference type="SMART" id="SM00382"/>
    </source>
</evidence>